<dbReference type="InterPro" id="IPR051795">
    <property type="entry name" value="Glycosyl_Hydrlase_43"/>
</dbReference>
<evidence type="ECO:0000256" key="2">
    <source>
        <dbReference type="ARBA" id="ARBA00022801"/>
    </source>
</evidence>
<dbReference type="InterPro" id="IPR006710">
    <property type="entry name" value="Glyco_hydro_43"/>
</dbReference>
<dbReference type="Gene3D" id="2.60.120.560">
    <property type="entry name" value="Exo-inulinase, domain 1"/>
    <property type="match status" value="1"/>
</dbReference>
<dbReference type="Pfam" id="PF04616">
    <property type="entry name" value="Glyco_hydro_43"/>
    <property type="match status" value="1"/>
</dbReference>
<dbReference type="SUPFAM" id="SSF49785">
    <property type="entry name" value="Galactose-binding domain-like"/>
    <property type="match status" value="1"/>
</dbReference>
<evidence type="ECO:0000256" key="1">
    <source>
        <dbReference type="ARBA" id="ARBA00009865"/>
    </source>
</evidence>
<dbReference type="Gene3D" id="2.60.120.260">
    <property type="entry name" value="Galactose-binding domain-like"/>
    <property type="match status" value="1"/>
</dbReference>
<dbReference type="InterPro" id="IPR023296">
    <property type="entry name" value="Glyco_hydro_beta-prop_sf"/>
</dbReference>
<dbReference type="GO" id="GO:0004553">
    <property type="term" value="F:hydrolase activity, hydrolyzing O-glycosyl compounds"/>
    <property type="evidence" value="ECO:0007669"/>
    <property type="project" value="InterPro"/>
</dbReference>
<dbReference type="GO" id="GO:0005975">
    <property type="term" value="P:carbohydrate metabolic process"/>
    <property type="evidence" value="ECO:0007669"/>
    <property type="project" value="InterPro"/>
</dbReference>
<evidence type="ECO:0000313" key="7">
    <source>
        <dbReference type="Proteomes" id="UP000683139"/>
    </source>
</evidence>
<feature type="active site" description="Proton acceptor" evidence="4">
    <location>
        <position position="61"/>
    </location>
</feature>
<keyword evidence="3" id="KW-0326">Glycosidase</keyword>
<comment type="caution">
    <text evidence="6">The sequence shown here is derived from an EMBL/GenBank/DDBJ whole genome shotgun (WGS) entry which is preliminary data.</text>
</comment>
<protein>
    <recommendedName>
        <fullName evidence="8">Glycoside hydrolase</fullName>
    </recommendedName>
</protein>
<dbReference type="PANTHER" id="PTHR42812">
    <property type="entry name" value="BETA-XYLOSIDASE"/>
    <property type="match status" value="1"/>
</dbReference>
<dbReference type="CDD" id="cd08991">
    <property type="entry name" value="GH43_HoAraf43-like"/>
    <property type="match status" value="1"/>
</dbReference>
<dbReference type="EMBL" id="BOSE01000002">
    <property type="protein sequence ID" value="GIP15574.1"/>
    <property type="molecule type" value="Genomic_DNA"/>
</dbReference>
<dbReference type="Proteomes" id="UP000683139">
    <property type="component" value="Unassembled WGS sequence"/>
</dbReference>
<gene>
    <name evidence="6" type="ORF">J40TS1_12160</name>
</gene>
<evidence type="ECO:0000313" key="6">
    <source>
        <dbReference type="EMBL" id="GIP15574.1"/>
    </source>
</evidence>
<organism evidence="6 7">
    <name type="scientific">Paenibacillus montaniterrae</name>
    <dbReference type="NCBI Taxonomy" id="429341"/>
    <lineage>
        <taxon>Bacteria</taxon>
        <taxon>Bacillati</taxon>
        <taxon>Bacillota</taxon>
        <taxon>Bacilli</taxon>
        <taxon>Bacillales</taxon>
        <taxon>Paenibacillaceae</taxon>
        <taxon>Paenibacillus</taxon>
    </lineage>
</organism>
<evidence type="ECO:0008006" key="8">
    <source>
        <dbReference type="Google" id="ProtNLM"/>
    </source>
</evidence>
<evidence type="ECO:0000256" key="4">
    <source>
        <dbReference type="PIRSR" id="PIRSR606710-1"/>
    </source>
</evidence>
<evidence type="ECO:0000256" key="5">
    <source>
        <dbReference type="PIRSR" id="PIRSR606710-2"/>
    </source>
</evidence>
<evidence type="ECO:0000256" key="3">
    <source>
        <dbReference type="ARBA" id="ARBA00023295"/>
    </source>
</evidence>
<dbReference type="InterPro" id="IPR008979">
    <property type="entry name" value="Galactose-bd-like_sf"/>
</dbReference>
<dbReference type="PROSITE" id="PS51257">
    <property type="entry name" value="PROKAR_LIPOPROTEIN"/>
    <property type="match status" value="1"/>
</dbReference>
<dbReference type="SUPFAM" id="SSF75005">
    <property type="entry name" value="Arabinanase/levansucrase/invertase"/>
    <property type="match status" value="1"/>
</dbReference>
<feature type="site" description="Important for catalytic activity, responsible for pKa modulation of the active site Glu and correct orientation of both the proton donor and substrate" evidence="5">
    <location>
        <position position="157"/>
    </location>
</feature>
<name>A0A919YNW9_9BACL</name>
<dbReference type="PANTHER" id="PTHR42812:SF14">
    <property type="entry name" value="SECRETED PROTEIN"/>
    <property type="match status" value="1"/>
</dbReference>
<reference evidence="6" key="1">
    <citation type="submission" date="2021-03" db="EMBL/GenBank/DDBJ databases">
        <title>Antimicrobial resistance genes in bacteria isolated from Japanese honey, and their potential for conferring macrolide and lincosamide resistance in the American foulbrood pathogen Paenibacillus larvae.</title>
        <authorList>
            <person name="Okamoto M."/>
            <person name="Kumagai M."/>
            <person name="Kanamori H."/>
            <person name="Takamatsu D."/>
        </authorList>
    </citation>
    <scope>NUCLEOTIDE SEQUENCE</scope>
    <source>
        <strain evidence="6">J40TS1</strain>
    </source>
</reference>
<sequence>MKEMRLYQLLLLWLLAGAVVIMAGCTKLEKPEVLPVNFETATYMNPLPALEEEWVDYGNGDPFVLRHNGQYYLYVSTKDHRTGIKAWTSDNLLDWRYVGLVADDHETTGAYAPEVVYWNGKFYMYTSPAGNGHYVYESHSPEGPFQKVTDNLGMSIDGSVFIDDDGSWYFTHAGTTGIVGVPMSSPTEFGLGQVIEGTFLGHWTEGSMIIKRNGLYYMTLTGNHVFSKGYRIHYAVSDQSPLGPYRMPQHNPIAISTEGDFYGLGHSSTVLGPDLDSYYLVYHNLLGRSAEGPPVRAMNIDRLVFNGSKMDLLGPTNVDQPAPRMPELASHLNKQVDEQLWRSERGEQGGKIVSVKETAPFFTAEYNFALEDLSEKGWLQFIFNYKGPDQYDAVMLLPHEHKLKVIRFMNGAETELAAQDFLPGMDLSALHTLRLVQHEHALQLYWDGLEQLKLAASGSGGAIGYRYEQLTPTLQYTAFSNTAAGSSDYDALKPIPGTIEAVHYLQGENRGFYTSNKNEHAPIRMADGITIQETGQGDYALLLQDSRDWVRYGINAAESGEYAVSIMSNLAHSEAELELIVDDEHSSRYKLERSAQNKHDEAVAWEKSRLGTIKLEQGYHTITVRAIKGSVLWSNMRFDAVDSSSFHIENLLESSTSEDVHGDWSFNEGWYSSSNEQQDVKLYGGSTRWSDYSIETKVRLGDDASGNAGILLRVTNESDFPHQVADALSGYYVAITPTKLELYKLNYDSVMLHAAKIKLPAGGDISLKVEAVAETITVYVAGEKVLSYTDPYAFMVGKVGLRSQFARSIALTDLSIKSLN</sequence>
<accession>A0A919YNW9</accession>
<keyword evidence="2" id="KW-0378">Hydrolase</keyword>
<feature type="active site" description="Proton donor" evidence="4">
    <location>
        <position position="205"/>
    </location>
</feature>
<keyword evidence="7" id="KW-1185">Reference proteome</keyword>
<dbReference type="Gene3D" id="2.115.10.20">
    <property type="entry name" value="Glycosyl hydrolase domain, family 43"/>
    <property type="match status" value="1"/>
</dbReference>
<proteinExistence type="inferred from homology"/>
<dbReference type="AlphaFoldDB" id="A0A919YNW9"/>
<comment type="similarity">
    <text evidence="1">Belongs to the glycosyl hydrolase 43 family.</text>
</comment>